<protein>
    <submittedName>
        <fullName evidence="1">Uncharacterized protein</fullName>
    </submittedName>
</protein>
<name>A0ABQ7HZ73_9MICR</name>
<dbReference type="Proteomes" id="UP001516464">
    <property type="component" value="Unassembled WGS sequence"/>
</dbReference>
<organism evidence="1 2">
    <name type="scientific">Astathelohania contejeani</name>
    <dbReference type="NCBI Taxonomy" id="164912"/>
    <lineage>
        <taxon>Eukaryota</taxon>
        <taxon>Fungi</taxon>
        <taxon>Fungi incertae sedis</taxon>
        <taxon>Microsporidia</taxon>
        <taxon>Astathelohaniidae</taxon>
        <taxon>Astathelohania</taxon>
    </lineage>
</organism>
<dbReference type="EMBL" id="SBIQ01000081">
    <property type="protein sequence ID" value="KAF7683489.1"/>
    <property type="molecule type" value="Genomic_DNA"/>
</dbReference>
<evidence type="ECO:0000313" key="2">
    <source>
        <dbReference type="Proteomes" id="UP001516464"/>
    </source>
</evidence>
<sequence>MKFFSILLYYYKKWCMTSDEDEETTTIDQILPENYVFYDIESSENTSSDFQVLTVCHFSNEKYCPEYFNKNKQVDFEFQIFAVIKKKGYSTIDNNGRRKSKLLFPLLPLDGIIVITNMPNHLFDKEEYKQFDLNLVDSLRLNKHNNKYYKFDLQKNKDLSNKKVKDILKSSFDIFKLLSEHRKPYILELKSKYSYFKQNSKTLNAIKYKLMALFDNVVTPDYHLLLKLKYMLILISEIQEEEINLPINNLKSNLFYLLDKYFFKYDKLKKRDKNILNSICNELKITLKKLDSYVLNRFFVPNDISERIREEVADLENDSTLSSFADWIEILQQERIFNSFDVIERAKLYTSYILYSELSNYEGFDFLMTYSELMYVYSSMFISNSMHTNHLDYCYLYDKLCCFKCYTFDKLINYTIRMENDISEHAIGVKLYDIDAIKYPQINKYYKWLVEIQTKIYLNSVICGISFYDYSNNFIVSALDEFRKNLNLKEIYTNIIMDWVKLDENYNMEMPSFVSFLEIDDESSSV</sequence>
<proteinExistence type="predicted"/>
<keyword evidence="2" id="KW-1185">Reference proteome</keyword>
<reference evidence="1 2" key="1">
    <citation type="submission" date="2019-01" db="EMBL/GenBank/DDBJ databases">
        <title>Genomes sequencing and comparative genomics of infectious freshwater microsporidia, Cucumispora dikerogammari and Thelohania contejeani.</title>
        <authorList>
            <person name="Cormier A."/>
            <person name="Giraud I."/>
            <person name="Wattier R."/>
            <person name="Teixeira M."/>
            <person name="Grandjean F."/>
            <person name="Rigaud T."/>
            <person name="Cordaux R."/>
        </authorList>
    </citation>
    <scope>NUCLEOTIDE SEQUENCE [LARGE SCALE GENOMIC DNA]</scope>
    <source>
        <strain evidence="1">T1</strain>
        <tissue evidence="1">Spores</tissue>
    </source>
</reference>
<accession>A0ABQ7HZ73</accession>
<gene>
    <name evidence="1" type="ORF">TCON_1300</name>
</gene>
<comment type="caution">
    <text evidence="1">The sequence shown here is derived from an EMBL/GenBank/DDBJ whole genome shotgun (WGS) entry which is preliminary data.</text>
</comment>
<evidence type="ECO:0000313" key="1">
    <source>
        <dbReference type="EMBL" id="KAF7683489.1"/>
    </source>
</evidence>